<organism evidence="2 3">
    <name type="scientific">Phytoactinopolyspora halotolerans</name>
    <dbReference type="NCBI Taxonomy" id="1981512"/>
    <lineage>
        <taxon>Bacteria</taxon>
        <taxon>Bacillati</taxon>
        <taxon>Actinomycetota</taxon>
        <taxon>Actinomycetes</taxon>
        <taxon>Jiangellales</taxon>
        <taxon>Jiangellaceae</taxon>
        <taxon>Phytoactinopolyspora</taxon>
    </lineage>
</organism>
<dbReference type="RefSeq" id="WP_163739728.1">
    <property type="nucleotide sequence ID" value="NZ_JAAGOA010000011.1"/>
</dbReference>
<dbReference type="EMBL" id="JAAGOA010000011">
    <property type="protein sequence ID" value="NEE01772.1"/>
    <property type="molecule type" value="Genomic_DNA"/>
</dbReference>
<reference evidence="2 3" key="1">
    <citation type="submission" date="2020-02" db="EMBL/GenBank/DDBJ databases">
        <authorList>
            <person name="Li X.-J."/>
            <person name="Han X.-M."/>
        </authorList>
    </citation>
    <scope>NUCLEOTIDE SEQUENCE [LARGE SCALE GENOMIC DNA]</scope>
    <source>
        <strain evidence="2 3">CCTCC AB 2017055</strain>
    </source>
</reference>
<sequence length="99" mass="11022">MIVRIMGEGQLRIADEFFTELNRLDDELSEAIDSGDDEKFRAALVTLLDEVRKVGTPVPDDELVDSDLVLPYAEAHIDEVRELLTEEGLIPADPPTSAR</sequence>
<evidence type="ECO:0000313" key="3">
    <source>
        <dbReference type="Proteomes" id="UP000475214"/>
    </source>
</evidence>
<dbReference type="Proteomes" id="UP000475214">
    <property type="component" value="Unassembled WGS sequence"/>
</dbReference>
<accession>A0A6L9SB24</accession>
<evidence type="ECO:0000313" key="2">
    <source>
        <dbReference type="EMBL" id="NEE01772.1"/>
    </source>
</evidence>
<protein>
    <recommendedName>
        <fullName evidence="1">PspA-associated domain-containing protein</fullName>
    </recommendedName>
</protein>
<evidence type="ECO:0000259" key="1">
    <source>
        <dbReference type="Pfam" id="PF22743"/>
    </source>
</evidence>
<dbReference type="AlphaFoldDB" id="A0A6L9SB24"/>
<gene>
    <name evidence="2" type="ORF">G1H10_16485</name>
</gene>
<keyword evidence="3" id="KW-1185">Reference proteome</keyword>
<proteinExistence type="predicted"/>
<name>A0A6L9SB24_9ACTN</name>
<dbReference type="Pfam" id="PF22743">
    <property type="entry name" value="PspAA"/>
    <property type="match status" value="1"/>
</dbReference>
<dbReference type="InterPro" id="IPR054437">
    <property type="entry name" value="PspA-assoc_dom"/>
</dbReference>
<feature type="domain" description="PspA-associated" evidence="1">
    <location>
        <begin position="1"/>
        <end position="91"/>
    </location>
</feature>
<comment type="caution">
    <text evidence="2">The sequence shown here is derived from an EMBL/GenBank/DDBJ whole genome shotgun (WGS) entry which is preliminary data.</text>
</comment>